<sequence>MAQVKSHLDFTPRNCSGPCFRNLNYSPFDVNNTKSRRQHLAAYLKFMRPEIDTLLKVYGRRASYKACDTLYEKFEKRAVPEPYFEYMVDNYLWKLWFQPFGFDGPRWPWGAPKTCSRNLKRGDTPSRVFAQYCERRKMEDAERNALAAQVAARALPEPAPVIDPNSRFILRSQAIFGSAPEPDSDLFKRQRTWEKQPKQDQQADDPGIVGPFEVEVPSLVPIEKFVAPDLAEINKLVEKDAVIKVNMTQRKVIVSFPEEDGADDDDKQRHSEVWKRVLGWNGLAGNGRDITLCEHLSLVLERD</sequence>
<evidence type="ECO:0000313" key="1">
    <source>
        <dbReference type="EMBL" id="RFN55208.1"/>
    </source>
</evidence>
<proteinExistence type="predicted"/>
<organism evidence="1 2">
    <name type="scientific">Fusarium flagelliforme</name>
    <dbReference type="NCBI Taxonomy" id="2675880"/>
    <lineage>
        <taxon>Eukaryota</taxon>
        <taxon>Fungi</taxon>
        <taxon>Dikarya</taxon>
        <taxon>Ascomycota</taxon>
        <taxon>Pezizomycotina</taxon>
        <taxon>Sordariomycetes</taxon>
        <taxon>Hypocreomycetidae</taxon>
        <taxon>Hypocreales</taxon>
        <taxon>Nectriaceae</taxon>
        <taxon>Fusarium</taxon>
        <taxon>Fusarium incarnatum-equiseti species complex</taxon>
    </lineage>
</organism>
<accession>A0A395N504</accession>
<keyword evidence="2" id="KW-1185">Reference proteome</keyword>
<dbReference type="AlphaFoldDB" id="A0A395N504"/>
<dbReference type="EMBL" id="PXXK01000009">
    <property type="protein sequence ID" value="RFN55208.1"/>
    <property type="molecule type" value="Genomic_DNA"/>
</dbReference>
<comment type="caution">
    <text evidence="1">The sequence shown here is derived from an EMBL/GenBank/DDBJ whole genome shotgun (WGS) entry which is preliminary data.</text>
</comment>
<evidence type="ECO:0000313" key="2">
    <source>
        <dbReference type="Proteomes" id="UP000265631"/>
    </source>
</evidence>
<gene>
    <name evidence="1" type="ORF">FIE12Z_461</name>
</gene>
<protein>
    <submittedName>
        <fullName evidence="1">Uncharacterized protein</fullName>
    </submittedName>
</protein>
<dbReference type="OrthoDB" id="5039969at2759"/>
<dbReference type="Proteomes" id="UP000265631">
    <property type="component" value="Unassembled WGS sequence"/>
</dbReference>
<reference evidence="1 2" key="1">
    <citation type="journal article" date="2018" name="PLoS Pathog.">
        <title>Evolution of structural diversity of trichothecenes, a family of toxins produced by plant pathogenic and entomopathogenic fungi.</title>
        <authorList>
            <person name="Proctor R.H."/>
            <person name="McCormick S.P."/>
            <person name="Kim H.S."/>
            <person name="Cardoza R.E."/>
            <person name="Stanley A.M."/>
            <person name="Lindo L."/>
            <person name="Kelly A."/>
            <person name="Brown D.W."/>
            <person name="Lee T."/>
            <person name="Vaughan M.M."/>
            <person name="Alexander N.J."/>
            <person name="Busman M."/>
            <person name="Gutierrez S."/>
        </authorList>
    </citation>
    <scope>NUCLEOTIDE SEQUENCE [LARGE SCALE GENOMIC DNA]</scope>
    <source>
        <strain evidence="1 2">NRRL 13405</strain>
    </source>
</reference>
<name>A0A395N504_9HYPO</name>